<evidence type="ECO:0000313" key="2">
    <source>
        <dbReference type="Proteomes" id="UP000006176"/>
    </source>
</evidence>
<reference evidence="1 2" key="1">
    <citation type="submission" date="2012-06" db="EMBL/GenBank/DDBJ databases">
        <title>Complete sequence of Sulfurospirillum barnesii SES-3.</title>
        <authorList>
            <consortium name="US DOE Joint Genome Institute"/>
            <person name="Lucas S."/>
            <person name="Han J."/>
            <person name="Lapidus A."/>
            <person name="Cheng J.-F."/>
            <person name="Goodwin L."/>
            <person name="Pitluck S."/>
            <person name="Peters L."/>
            <person name="Ovchinnikova G."/>
            <person name="Lu M."/>
            <person name="Detter J.C."/>
            <person name="Han C."/>
            <person name="Tapia R."/>
            <person name="Land M."/>
            <person name="Hauser L."/>
            <person name="Kyrpides N."/>
            <person name="Ivanova N."/>
            <person name="Pagani I."/>
            <person name="Stolz J."/>
            <person name="Arkin A."/>
            <person name="Dehal P."/>
            <person name="Oremland R."/>
            <person name="Saltikov C."/>
            <person name="Basu P."/>
            <person name="Hollibaugh J."/>
            <person name="Newman D."/>
            <person name="Stolyar S."/>
            <person name="Hazen T."/>
            <person name="Woyke T."/>
        </authorList>
    </citation>
    <scope>NUCLEOTIDE SEQUENCE [LARGE SCALE GENOMIC DNA]</scope>
    <source>
        <strain evidence="2">ATCC 700032 / DSM 10660 / SES-3</strain>
    </source>
</reference>
<keyword evidence="2" id="KW-1185">Reference proteome</keyword>
<dbReference type="PATRIC" id="fig|760154.4.peg.1463"/>
<sequence>MAYFDWFMAHNRKHQDIVKKLIAQGYSKEMIIDYFVFENMLAKEPLFCPLYARKEKCHQLSYLNCYFCACPYFRFNDLGLRKEGDILVKSACAIPSKKSAYYVHNAISHLDCSACSVPHTRAFIRKHFHLEWKEVMKKCLPS</sequence>
<name>I3XXS4_SULBS</name>
<dbReference type="HOGENOM" id="CLU_1840975_0_0_7"/>
<dbReference type="eggNOG" id="ENOG5031N9R">
    <property type="taxonomic scope" value="Bacteria"/>
</dbReference>
<evidence type="ECO:0000313" key="1">
    <source>
        <dbReference type="EMBL" id="AFL68748.1"/>
    </source>
</evidence>
<organism evidence="1 2">
    <name type="scientific">Sulfurospirillum barnesii (strain ATCC 700032 / DSM 10660 / SES-3)</name>
    <dbReference type="NCBI Taxonomy" id="760154"/>
    <lineage>
        <taxon>Bacteria</taxon>
        <taxon>Pseudomonadati</taxon>
        <taxon>Campylobacterota</taxon>
        <taxon>Epsilonproteobacteria</taxon>
        <taxon>Campylobacterales</taxon>
        <taxon>Sulfurospirillaceae</taxon>
        <taxon>Sulfurospirillum</taxon>
    </lineage>
</organism>
<protein>
    <submittedName>
        <fullName evidence="1">Uncharacterized protein</fullName>
    </submittedName>
</protein>
<proteinExistence type="predicted"/>
<dbReference type="EMBL" id="CP003333">
    <property type="protein sequence ID" value="AFL68748.1"/>
    <property type="molecule type" value="Genomic_DNA"/>
</dbReference>
<dbReference type="RefSeq" id="WP_014769626.1">
    <property type="nucleotide sequence ID" value="NC_018002.1"/>
</dbReference>
<dbReference type="KEGG" id="sba:Sulba_1460"/>
<dbReference type="OrthoDB" id="5339426at2"/>
<dbReference type="Proteomes" id="UP000006176">
    <property type="component" value="Chromosome"/>
</dbReference>
<accession>I3XXS4</accession>
<gene>
    <name evidence="1" type="ordered locus">Sulba_1460</name>
</gene>
<dbReference type="AlphaFoldDB" id="I3XXS4"/>